<dbReference type="KEGG" id="qdo:H9Q78_07000"/>
<feature type="transmembrane region" description="Helical" evidence="1">
    <location>
        <begin position="217"/>
        <end position="239"/>
    </location>
</feature>
<protein>
    <submittedName>
        <fullName evidence="2">Uncharacterized protein</fullName>
    </submittedName>
</protein>
<proteinExistence type="predicted"/>
<dbReference type="RefSeq" id="WP_249304594.1">
    <property type="nucleotide sequence ID" value="NZ_CP060634.1"/>
</dbReference>
<keyword evidence="3" id="KW-1185">Reference proteome</keyword>
<feature type="transmembrane region" description="Helical" evidence="1">
    <location>
        <begin position="441"/>
        <end position="459"/>
    </location>
</feature>
<dbReference type="AlphaFoldDB" id="A0A7G9G7R7"/>
<keyword evidence="1" id="KW-1133">Transmembrane helix</keyword>
<evidence type="ECO:0000313" key="2">
    <source>
        <dbReference type="EMBL" id="QNM06849.1"/>
    </source>
</evidence>
<feature type="transmembrane region" description="Helical" evidence="1">
    <location>
        <begin position="54"/>
        <end position="73"/>
    </location>
</feature>
<feature type="transmembrane region" description="Helical" evidence="1">
    <location>
        <begin position="164"/>
        <end position="197"/>
    </location>
</feature>
<feature type="transmembrane region" description="Helical" evidence="1">
    <location>
        <begin position="360"/>
        <end position="379"/>
    </location>
</feature>
<feature type="transmembrane region" description="Helical" evidence="1">
    <location>
        <begin position="79"/>
        <end position="101"/>
    </location>
</feature>
<keyword evidence="1" id="KW-0472">Membrane</keyword>
<name>A0A7G9G7R7_9FIRM</name>
<dbReference type="EMBL" id="CP060634">
    <property type="protein sequence ID" value="QNM06849.1"/>
    <property type="molecule type" value="Genomic_DNA"/>
</dbReference>
<reference evidence="2 3" key="1">
    <citation type="submission" date="2020-08" db="EMBL/GenBank/DDBJ databases">
        <authorList>
            <person name="Liu C."/>
            <person name="Sun Q."/>
        </authorList>
    </citation>
    <scope>NUCLEOTIDE SEQUENCE [LARGE SCALE GENOMIC DNA]</scope>
    <source>
        <strain evidence="2 3">NSJ-38</strain>
    </source>
</reference>
<accession>A0A7G9G7R7</accession>
<feature type="transmembrane region" description="Helical" evidence="1">
    <location>
        <begin position="17"/>
        <end position="34"/>
    </location>
</feature>
<evidence type="ECO:0000313" key="3">
    <source>
        <dbReference type="Proteomes" id="UP000515823"/>
    </source>
</evidence>
<gene>
    <name evidence="2" type="ORF">H9Q78_07000</name>
</gene>
<dbReference type="Proteomes" id="UP000515823">
    <property type="component" value="Chromosome"/>
</dbReference>
<evidence type="ECO:0000256" key="1">
    <source>
        <dbReference type="SAM" id="Phobius"/>
    </source>
</evidence>
<keyword evidence="1" id="KW-0812">Transmembrane</keyword>
<feature type="transmembrane region" description="Helical" evidence="1">
    <location>
        <begin position="337"/>
        <end position="354"/>
    </location>
</feature>
<feature type="transmembrane region" description="Helical" evidence="1">
    <location>
        <begin position="108"/>
        <end position="125"/>
    </location>
</feature>
<organism evidence="2 3">
    <name type="scientific">Qiania dongpingensis</name>
    <dbReference type="NCBI Taxonomy" id="2763669"/>
    <lineage>
        <taxon>Bacteria</taxon>
        <taxon>Bacillati</taxon>
        <taxon>Bacillota</taxon>
        <taxon>Clostridia</taxon>
        <taxon>Lachnospirales</taxon>
        <taxon>Lachnospiraceae</taxon>
        <taxon>Qiania</taxon>
    </lineage>
</organism>
<sequence length="706" mass="81224">MQKREIETLKSDKLKKTVIPLGLATLFVFVMILMGPSQDTGDDAFIAWQLSRGFGSIASFISPYLSLAISTLYSTIPQLAWWSIFHVFSAWVLLWVCLYIIIKKFKGIQRWGISIIIIAATWIGIVKNVNFTRTAAAFAMAGGMLILDFLLENRVSLKINKVGSFILGLILICLGSMTRFQAALLVFPFLGICIVWIEFYEKDYCFKSLINKKLVKTLGWLAVPVISIFVLALLNVLFWNTHAEWKEYNEYNKARSEILDYVDLYPAWEEAEEQYKQCGLNDKNDLNLLFMTAFIGDSDVYSLETLQNIGKLKDENIPLSEKIQGMKTRVASMLKEGKVLICVFFLAFILYYGFNKKAFLPIGINLFCAFGFLIVFSYLGRMMLRVWEPTLLCMMGAIIVLFGNMRANDIEREYEIQLIYNPRDRKKTRYRSFLKFTVSDLFLGLLCCIIFLGSINVFSDLKSLSLPTYDVDRDEITRARAEFIDASRDEIYLLFFPLIHHPPQPGTFGLWEPLPADYCPNYFALTNWDATTPTNINRLKAYGIGNPVKALFERDDTYSDYDRNVFDFIRHHYGENITCSKVKNFKDEGLIVQYSQPILKENIKENVKSKVEIVKDEYLVYGGENGFHIKGSLDVKEDMDIKALYCNVQSEDGILSYRLNWSEERFEGIFLDVEDGSLDNQELYLVGKTENGEYFQLGDIELESRE</sequence>